<keyword evidence="4 7" id="KW-0012">Acyltransferase</keyword>
<dbReference type="InterPro" id="IPR000182">
    <property type="entry name" value="GNAT_dom"/>
</dbReference>
<dbReference type="Proteomes" id="UP001627408">
    <property type="component" value="Unassembled WGS sequence"/>
</dbReference>
<name>A0ABW8USE0_9RHOB</name>
<reference evidence="7 8" key="1">
    <citation type="submission" date="2024-08" db="EMBL/GenBank/DDBJ databases">
        <title>Tateyamaria sp. nov., isolated from marine algae.</title>
        <authorList>
            <person name="Choi B.J."/>
            <person name="Kim J.M."/>
            <person name="Lee J.K."/>
            <person name="Choi D.G."/>
            <person name="Bayburt H."/>
            <person name="Baek J.H."/>
            <person name="Han D.M."/>
            <person name="Jeon C.O."/>
        </authorList>
    </citation>
    <scope>NUCLEOTIDE SEQUENCE [LARGE SCALE GENOMIC DNA]</scope>
    <source>
        <strain evidence="7 8">KMU-156</strain>
    </source>
</reference>
<comment type="caution">
    <text evidence="7">The sequence shown here is derived from an EMBL/GenBank/DDBJ whole genome shotgun (WGS) entry which is preliminary data.</text>
</comment>
<dbReference type="EC" id="2.3.-.-" evidence="7"/>
<sequence length="169" mass="18658">MSELLNPLFTPPELISSRHSLKAFDCGNEAMTSWLKTHALDNEGVVSRTYVIADAGNSVIAYYTLATGRIDRRDLPRRKRHNSPEFIPVIVLGRLAVDRNHSGLGLGSGMLREAMLRTLEVSKTIGVRALLVHAIDDDAVPYYQQYGFIPSPTSGRSLILPVETIKDAL</sequence>
<evidence type="ECO:0000313" key="7">
    <source>
        <dbReference type="EMBL" id="MFL4468979.1"/>
    </source>
</evidence>
<keyword evidence="1" id="KW-0678">Repressor</keyword>
<dbReference type="SUPFAM" id="SSF55729">
    <property type="entry name" value="Acyl-CoA N-acyltransferases (Nat)"/>
    <property type="match status" value="1"/>
</dbReference>
<protein>
    <submittedName>
        <fullName evidence="7">GNAT family N-acetyltransferase</fullName>
        <ecNumber evidence="7">2.3.-.-</ecNumber>
    </submittedName>
</protein>
<dbReference type="Pfam" id="PF13508">
    <property type="entry name" value="Acetyltransf_7"/>
    <property type="match status" value="1"/>
</dbReference>
<proteinExistence type="predicted"/>
<keyword evidence="3 7" id="KW-0808">Transferase</keyword>
<gene>
    <name evidence="7" type="ORF">ACERZ8_03505</name>
</gene>
<evidence type="ECO:0000313" key="8">
    <source>
        <dbReference type="Proteomes" id="UP001627408"/>
    </source>
</evidence>
<evidence type="ECO:0000256" key="2">
    <source>
        <dbReference type="ARBA" id="ARBA00022649"/>
    </source>
</evidence>
<evidence type="ECO:0000256" key="3">
    <source>
        <dbReference type="ARBA" id="ARBA00022679"/>
    </source>
</evidence>
<keyword evidence="2" id="KW-1277">Toxin-antitoxin system</keyword>
<organism evidence="7 8">
    <name type="scientific">Tateyamaria armeniaca</name>
    <dbReference type="NCBI Taxonomy" id="2518930"/>
    <lineage>
        <taxon>Bacteria</taxon>
        <taxon>Pseudomonadati</taxon>
        <taxon>Pseudomonadota</taxon>
        <taxon>Alphaproteobacteria</taxon>
        <taxon>Rhodobacterales</taxon>
        <taxon>Roseobacteraceae</taxon>
        <taxon>Tateyamaria</taxon>
    </lineage>
</organism>
<dbReference type="EMBL" id="JBHDIY010000002">
    <property type="protein sequence ID" value="MFL4468979.1"/>
    <property type="molecule type" value="Genomic_DNA"/>
</dbReference>
<dbReference type="GO" id="GO:0016746">
    <property type="term" value="F:acyltransferase activity"/>
    <property type="evidence" value="ECO:0007669"/>
    <property type="project" value="UniProtKB-KW"/>
</dbReference>
<dbReference type="InterPro" id="IPR016181">
    <property type="entry name" value="Acyl_CoA_acyltransferase"/>
</dbReference>
<dbReference type="PANTHER" id="PTHR36449">
    <property type="entry name" value="ACETYLTRANSFERASE-RELATED"/>
    <property type="match status" value="1"/>
</dbReference>
<evidence type="ECO:0000259" key="6">
    <source>
        <dbReference type="Pfam" id="PF13508"/>
    </source>
</evidence>
<evidence type="ECO:0000256" key="4">
    <source>
        <dbReference type="ARBA" id="ARBA00023315"/>
    </source>
</evidence>
<comment type="catalytic activity">
    <reaction evidence="5">
        <text>glycyl-tRNA(Gly) + acetyl-CoA = N-acetylglycyl-tRNA(Gly) + CoA + H(+)</text>
        <dbReference type="Rhea" id="RHEA:81867"/>
        <dbReference type="Rhea" id="RHEA-COMP:9683"/>
        <dbReference type="Rhea" id="RHEA-COMP:19766"/>
        <dbReference type="ChEBI" id="CHEBI:15378"/>
        <dbReference type="ChEBI" id="CHEBI:57287"/>
        <dbReference type="ChEBI" id="CHEBI:57288"/>
        <dbReference type="ChEBI" id="CHEBI:78522"/>
        <dbReference type="ChEBI" id="CHEBI:232036"/>
    </reaction>
</comment>
<feature type="domain" description="N-acetyltransferase" evidence="6">
    <location>
        <begin position="50"/>
        <end position="149"/>
    </location>
</feature>
<dbReference type="RefSeq" id="WP_407590734.1">
    <property type="nucleotide sequence ID" value="NZ_JBHDIY010000002.1"/>
</dbReference>
<keyword evidence="8" id="KW-1185">Reference proteome</keyword>
<dbReference type="PANTHER" id="PTHR36449:SF1">
    <property type="entry name" value="ACETYLTRANSFERASE"/>
    <property type="match status" value="1"/>
</dbReference>
<dbReference type="Gene3D" id="3.40.630.30">
    <property type="match status" value="1"/>
</dbReference>
<accession>A0ABW8USE0</accession>
<evidence type="ECO:0000256" key="1">
    <source>
        <dbReference type="ARBA" id="ARBA00022491"/>
    </source>
</evidence>
<evidence type="ECO:0000256" key="5">
    <source>
        <dbReference type="ARBA" id="ARBA00049880"/>
    </source>
</evidence>